<evidence type="ECO:0000256" key="1">
    <source>
        <dbReference type="ARBA" id="ARBA00022741"/>
    </source>
</evidence>
<dbReference type="InterPro" id="IPR037103">
    <property type="entry name" value="Tubulin/FtsZ-like_C"/>
</dbReference>
<gene>
    <name evidence="3" type="ORF">IAD42_05960</name>
</gene>
<dbReference type="PANTHER" id="PTHR34784">
    <property type="entry name" value="50S RIBOSOMAL PROTEIN L34"/>
    <property type="match status" value="1"/>
</dbReference>
<keyword evidence="1" id="KW-0547">Nucleotide-binding</keyword>
<dbReference type="GO" id="GO:0005525">
    <property type="term" value="F:GTP binding"/>
    <property type="evidence" value="ECO:0007669"/>
    <property type="project" value="UniProtKB-KW"/>
</dbReference>
<dbReference type="Proteomes" id="UP000886876">
    <property type="component" value="Unassembled WGS sequence"/>
</dbReference>
<evidence type="ECO:0000313" key="3">
    <source>
        <dbReference type="EMBL" id="HIS97504.1"/>
    </source>
</evidence>
<reference evidence="3" key="1">
    <citation type="submission" date="2020-10" db="EMBL/GenBank/DDBJ databases">
        <authorList>
            <person name="Gilroy R."/>
        </authorList>
    </citation>
    <scope>NUCLEOTIDE SEQUENCE</scope>
    <source>
        <strain evidence="3">ChiHecec3B27-6122</strain>
    </source>
</reference>
<evidence type="ECO:0000256" key="2">
    <source>
        <dbReference type="ARBA" id="ARBA00023134"/>
    </source>
</evidence>
<comment type="caution">
    <text evidence="3">The sequence shown here is derived from an EMBL/GenBank/DDBJ whole genome shotgun (WGS) entry which is preliminary data.</text>
</comment>
<dbReference type="InterPro" id="IPR011719">
    <property type="entry name" value="CHP02058"/>
</dbReference>
<dbReference type="PANTHER" id="PTHR34784:SF1">
    <property type="entry name" value="50S RIBOSOMAL PROTEIN L34"/>
    <property type="match status" value="1"/>
</dbReference>
<sequence length="129" mass="13807">MKFEYHGGENLKKFIVEFGMGTDFHGQDVTKAAKKAVKDAVSRSCLCGLEDVLGLTDFKRQVRILATVAVSRPEEVDCAEVASALPVGTVEVRPVKGGLTVDGLCIEAFGDRDCSIEAALAAVEVFITE</sequence>
<dbReference type="AlphaFoldDB" id="A0A9D1G6C5"/>
<name>A0A9D1G6C5_9FIRM</name>
<dbReference type="Gene3D" id="3.30.1330.20">
    <property type="entry name" value="Tubulin/FtsZ, C-terminal domain"/>
    <property type="match status" value="1"/>
</dbReference>
<dbReference type="NCBIfam" id="TIGR02058">
    <property type="entry name" value="lin0512_fam"/>
    <property type="match status" value="1"/>
</dbReference>
<reference evidence="3" key="2">
    <citation type="journal article" date="2021" name="PeerJ">
        <title>Extensive microbial diversity within the chicken gut microbiome revealed by metagenomics and culture.</title>
        <authorList>
            <person name="Gilroy R."/>
            <person name="Ravi A."/>
            <person name="Getino M."/>
            <person name="Pursley I."/>
            <person name="Horton D.L."/>
            <person name="Alikhan N.F."/>
            <person name="Baker D."/>
            <person name="Gharbi K."/>
            <person name="Hall N."/>
            <person name="Watson M."/>
            <person name="Adriaenssens E.M."/>
            <person name="Foster-Nyarko E."/>
            <person name="Jarju S."/>
            <person name="Secka A."/>
            <person name="Antonio M."/>
            <person name="Oren A."/>
            <person name="Chaudhuri R.R."/>
            <person name="La Ragione R."/>
            <person name="Hildebrand F."/>
            <person name="Pallen M.J."/>
        </authorList>
    </citation>
    <scope>NUCLEOTIDE SEQUENCE</scope>
    <source>
        <strain evidence="3">ChiHecec3B27-6122</strain>
    </source>
</reference>
<protein>
    <submittedName>
        <fullName evidence="3">Lin0512 family protein</fullName>
    </submittedName>
</protein>
<accession>A0A9D1G6C5</accession>
<keyword evidence="2" id="KW-0342">GTP-binding</keyword>
<dbReference type="Pfam" id="PF09585">
    <property type="entry name" value="Lin0512_fam"/>
    <property type="match status" value="1"/>
</dbReference>
<organism evidence="3 4">
    <name type="scientific">Candidatus Scatomorpha pullistercoris</name>
    <dbReference type="NCBI Taxonomy" id="2840929"/>
    <lineage>
        <taxon>Bacteria</taxon>
        <taxon>Bacillati</taxon>
        <taxon>Bacillota</taxon>
        <taxon>Clostridia</taxon>
        <taxon>Eubacteriales</taxon>
        <taxon>Candidatus Scatomorpha</taxon>
    </lineage>
</organism>
<evidence type="ECO:0000313" key="4">
    <source>
        <dbReference type="Proteomes" id="UP000886876"/>
    </source>
</evidence>
<dbReference type="EMBL" id="DVJS01000146">
    <property type="protein sequence ID" value="HIS97504.1"/>
    <property type="molecule type" value="Genomic_DNA"/>
</dbReference>
<proteinExistence type="predicted"/>